<organism evidence="1 2">
    <name type="scientific">Funneliformis caledonium</name>
    <dbReference type="NCBI Taxonomy" id="1117310"/>
    <lineage>
        <taxon>Eukaryota</taxon>
        <taxon>Fungi</taxon>
        <taxon>Fungi incertae sedis</taxon>
        <taxon>Mucoromycota</taxon>
        <taxon>Glomeromycotina</taxon>
        <taxon>Glomeromycetes</taxon>
        <taxon>Glomerales</taxon>
        <taxon>Glomeraceae</taxon>
        <taxon>Funneliformis</taxon>
    </lineage>
</organism>
<protein>
    <submittedName>
        <fullName evidence="1">11563_t:CDS:1</fullName>
    </submittedName>
</protein>
<dbReference type="Proteomes" id="UP000789570">
    <property type="component" value="Unassembled WGS sequence"/>
</dbReference>
<evidence type="ECO:0000313" key="2">
    <source>
        <dbReference type="Proteomes" id="UP000789570"/>
    </source>
</evidence>
<comment type="caution">
    <text evidence="1">The sequence shown here is derived from an EMBL/GenBank/DDBJ whole genome shotgun (WGS) entry which is preliminary data.</text>
</comment>
<dbReference type="AlphaFoldDB" id="A0A9N9FY58"/>
<gene>
    <name evidence="1" type="ORF">FCALED_LOCUS6834</name>
</gene>
<dbReference type="EMBL" id="CAJVPQ010001699">
    <property type="protein sequence ID" value="CAG8565701.1"/>
    <property type="molecule type" value="Genomic_DNA"/>
</dbReference>
<name>A0A9N9FY58_9GLOM</name>
<sequence length="351" mass="40567">MEEAMINAKDQETSPQIKLMAMKKTYIPVESSEQKREIEDDQMVADPNEMSLQDIFESEFHCSENMMLICEYHNKICSNDSLIDLRPNSIFTKQLLSNILVPYLEELDNRIESLIPSNIHNFLMKFFGQNLTGSDWNDKIDDLQCSDKNDHLMASTIRILRRTLPIFIMAFSQGPNNPLLNLTALKRTHLNEFVHPCLQVSLWYISSINYEFGEITTNNDLQEYADGLGYLDKYRLVYMEGLRPNDKDEKVADASKLSKNLQNIFLSVVNDNVKCGRRIPKPLAIFGGQSFLTRIHLQFMDYCGGGKFRLNEVDNANLPCDFTEMGDFVFFYECIIKWALLAREVKEAFEV</sequence>
<proteinExistence type="predicted"/>
<reference evidence="1" key="1">
    <citation type="submission" date="2021-06" db="EMBL/GenBank/DDBJ databases">
        <authorList>
            <person name="Kallberg Y."/>
            <person name="Tangrot J."/>
            <person name="Rosling A."/>
        </authorList>
    </citation>
    <scope>NUCLEOTIDE SEQUENCE</scope>
    <source>
        <strain evidence="1">UK204</strain>
    </source>
</reference>
<accession>A0A9N9FY58</accession>
<evidence type="ECO:0000313" key="1">
    <source>
        <dbReference type="EMBL" id="CAG8565701.1"/>
    </source>
</evidence>
<keyword evidence="2" id="KW-1185">Reference proteome</keyword>
<dbReference type="OrthoDB" id="2345088at2759"/>